<dbReference type="InterPro" id="IPR041673">
    <property type="entry name" value="TetR_C_23"/>
</dbReference>
<dbReference type="OrthoDB" id="977687at2"/>
<feature type="domain" description="Tetracyclin repressor-like C-terminal" evidence="1">
    <location>
        <begin position="78"/>
        <end position="204"/>
    </location>
</feature>
<protein>
    <recommendedName>
        <fullName evidence="1">Tetracyclin repressor-like C-terminal domain-containing protein</fullName>
    </recommendedName>
</protein>
<reference evidence="2 3" key="1">
    <citation type="submission" date="2018-01" db="EMBL/GenBank/DDBJ databases">
        <authorList>
            <person name="Gaut B.S."/>
            <person name="Morton B.R."/>
            <person name="Clegg M.T."/>
            <person name="Duvall M.R."/>
        </authorList>
    </citation>
    <scope>NUCLEOTIDE SEQUENCE [LARGE SCALE GENOMIC DNA]</scope>
    <source>
        <strain evidence="2 3">HR-AV</strain>
    </source>
</reference>
<dbReference type="SUPFAM" id="SSF48498">
    <property type="entry name" value="Tetracyclin repressor-like, C-terminal domain"/>
    <property type="match status" value="1"/>
</dbReference>
<dbReference type="Proteomes" id="UP000236893">
    <property type="component" value="Unassembled WGS sequence"/>
</dbReference>
<keyword evidence="3" id="KW-1185">Reference proteome</keyword>
<organism evidence="2 3">
    <name type="scientific">Solitalea longa</name>
    <dbReference type="NCBI Taxonomy" id="2079460"/>
    <lineage>
        <taxon>Bacteria</taxon>
        <taxon>Pseudomonadati</taxon>
        <taxon>Bacteroidota</taxon>
        <taxon>Sphingobacteriia</taxon>
        <taxon>Sphingobacteriales</taxon>
        <taxon>Sphingobacteriaceae</taxon>
        <taxon>Solitalea</taxon>
    </lineage>
</organism>
<name>A0A2S5A0U7_9SPHI</name>
<dbReference type="Gene3D" id="1.10.357.10">
    <property type="entry name" value="Tetracycline Repressor, domain 2"/>
    <property type="match status" value="1"/>
</dbReference>
<dbReference type="RefSeq" id="WP_103789666.1">
    <property type="nucleotide sequence ID" value="NZ_PQVF01000009.1"/>
</dbReference>
<evidence type="ECO:0000313" key="2">
    <source>
        <dbReference type="EMBL" id="POY35753.1"/>
    </source>
</evidence>
<dbReference type="AlphaFoldDB" id="A0A2S5A0U7"/>
<evidence type="ECO:0000313" key="3">
    <source>
        <dbReference type="Proteomes" id="UP000236893"/>
    </source>
</evidence>
<gene>
    <name evidence="2" type="ORF">C3K47_13415</name>
</gene>
<proteinExistence type="predicted"/>
<dbReference type="InterPro" id="IPR036271">
    <property type="entry name" value="Tet_transcr_reg_TetR-rel_C_sf"/>
</dbReference>
<dbReference type="Pfam" id="PF17931">
    <property type="entry name" value="TetR_C_23"/>
    <property type="match status" value="1"/>
</dbReference>
<sequence>MNREKIKTAYIDYVLSNNEQPKSVYVFAKSLKLKEEEFYHYFNSFESIENGIWLDLIRQTADNVKSEEVYEGYSARERILSFFFTLIELMKAQRSFIIYSIKHSGKGFTTPGILEKAKEQFEGFALEVLSHGIENNEIVERKFISDRYKDALWLQFVFIVNFWINDISENFEKTDEAIEKGINVTLDLMSRGPIDNLLEYGKFLAQQGKNKIKFPFTA</sequence>
<accession>A0A2S5A0U7</accession>
<comment type="caution">
    <text evidence="2">The sequence shown here is derived from an EMBL/GenBank/DDBJ whole genome shotgun (WGS) entry which is preliminary data.</text>
</comment>
<dbReference type="EMBL" id="PQVF01000009">
    <property type="protein sequence ID" value="POY35753.1"/>
    <property type="molecule type" value="Genomic_DNA"/>
</dbReference>
<evidence type="ECO:0000259" key="1">
    <source>
        <dbReference type="Pfam" id="PF17931"/>
    </source>
</evidence>